<evidence type="ECO:0000313" key="7">
    <source>
        <dbReference type="EMBL" id="CAK0801874.1"/>
    </source>
</evidence>
<dbReference type="InterPro" id="IPR000571">
    <property type="entry name" value="Znf_CCCH"/>
</dbReference>
<feature type="non-terminal residue" evidence="7">
    <location>
        <position position="87"/>
    </location>
</feature>
<keyword evidence="1 4" id="KW-0479">Metal-binding</keyword>
<evidence type="ECO:0000256" key="1">
    <source>
        <dbReference type="ARBA" id="ARBA00022723"/>
    </source>
</evidence>
<keyword evidence="8" id="KW-1185">Reference proteome</keyword>
<dbReference type="EMBL" id="CAUYUJ010002676">
    <property type="protein sequence ID" value="CAK0801874.1"/>
    <property type="molecule type" value="Genomic_DNA"/>
</dbReference>
<protein>
    <recommendedName>
        <fullName evidence="6">C3H1-type domain-containing protein</fullName>
    </recommendedName>
</protein>
<reference evidence="7" key="1">
    <citation type="submission" date="2023-10" db="EMBL/GenBank/DDBJ databases">
        <authorList>
            <person name="Chen Y."/>
            <person name="Shah S."/>
            <person name="Dougan E. K."/>
            <person name="Thang M."/>
            <person name="Chan C."/>
        </authorList>
    </citation>
    <scope>NUCLEOTIDE SEQUENCE [LARGE SCALE GENOMIC DNA]</scope>
</reference>
<evidence type="ECO:0000256" key="4">
    <source>
        <dbReference type="PROSITE-ProRule" id="PRU00723"/>
    </source>
</evidence>
<dbReference type="PROSITE" id="PS50103">
    <property type="entry name" value="ZF_C3H1"/>
    <property type="match status" value="1"/>
</dbReference>
<keyword evidence="3 4" id="KW-0862">Zinc</keyword>
<proteinExistence type="predicted"/>
<evidence type="ECO:0000256" key="3">
    <source>
        <dbReference type="ARBA" id="ARBA00022833"/>
    </source>
</evidence>
<gene>
    <name evidence="7" type="ORF">PCOR1329_LOCUS9587</name>
</gene>
<feature type="domain" description="C3H1-type" evidence="6">
    <location>
        <begin position="66"/>
        <end position="87"/>
    </location>
</feature>
<sequence length="87" mass="9071">MPARGGRRRFADPRAEAPMPACGGAPLVRGARGVGVRTAGDHARSGGAAFEDGLMTRDERTSPGGFAKTKMCKFFILGTCAKGTDCR</sequence>
<evidence type="ECO:0000259" key="6">
    <source>
        <dbReference type="PROSITE" id="PS50103"/>
    </source>
</evidence>
<evidence type="ECO:0000256" key="2">
    <source>
        <dbReference type="ARBA" id="ARBA00022771"/>
    </source>
</evidence>
<organism evidence="7 8">
    <name type="scientific">Prorocentrum cordatum</name>
    <dbReference type="NCBI Taxonomy" id="2364126"/>
    <lineage>
        <taxon>Eukaryota</taxon>
        <taxon>Sar</taxon>
        <taxon>Alveolata</taxon>
        <taxon>Dinophyceae</taxon>
        <taxon>Prorocentrales</taxon>
        <taxon>Prorocentraceae</taxon>
        <taxon>Prorocentrum</taxon>
    </lineage>
</organism>
<accession>A0ABN9QBI5</accession>
<dbReference type="InterPro" id="IPR036855">
    <property type="entry name" value="Znf_CCCH_sf"/>
</dbReference>
<feature type="zinc finger region" description="C3H1-type" evidence="4">
    <location>
        <begin position="66"/>
        <end position="87"/>
    </location>
</feature>
<dbReference type="SUPFAM" id="SSF90229">
    <property type="entry name" value="CCCH zinc finger"/>
    <property type="match status" value="1"/>
</dbReference>
<feature type="region of interest" description="Disordered" evidence="5">
    <location>
        <begin position="1"/>
        <end position="24"/>
    </location>
</feature>
<evidence type="ECO:0000256" key="5">
    <source>
        <dbReference type="SAM" id="MobiDB-lite"/>
    </source>
</evidence>
<keyword evidence="2 4" id="KW-0863">Zinc-finger</keyword>
<dbReference type="Proteomes" id="UP001189429">
    <property type="component" value="Unassembled WGS sequence"/>
</dbReference>
<comment type="caution">
    <text evidence="7">The sequence shown here is derived from an EMBL/GenBank/DDBJ whole genome shotgun (WGS) entry which is preliminary data.</text>
</comment>
<name>A0ABN9QBI5_9DINO</name>
<evidence type="ECO:0000313" key="8">
    <source>
        <dbReference type="Proteomes" id="UP001189429"/>
    </source>
</evidence>